<comment type="caution">
    <text evidence="2">The sequence shown here is derived from an EMBL/GenBank/DDBJ whole genome shotgun (WGS) entry which is preliminary data.</text>
</comment>
<dbReference type="EMBL" id="RMBX01000013">
    <property type="protein sequence ID" value="RPD39017.1"/>
    <property type="molecule type" value="Genomic_DNA"/>
</dbReference>
<dbReference type="RefSeq" id="WP_120518434.1">
    <property type="nucleotide sequence ID" value="NZ_QXZY01000013.1"/>
</dbReference>
<organism evidence="2 3">
    <name type="scientific">Chitinophaga barathri</name>
    <dbReference type="NCBI Taxonomy" id="1647451"/>
    <lineage>
        <taxon>Bacteria</taxon>
        <taxon>Pseudomonadati</taxon>
        <taxon>Bacteroidota</taxon>
        <taxon>Chitinophagia</taxon>
        <taxon>Chitinophagales</taxon>
        <taxon>Chitinophagaceae</taxon>
        <taxon>Chitinophaga</taxon>
    </lineage>
</organism>
<keyword evidence="3" id="KW-1185">Reference proteome</keyword>
<feature type="chain" id="PRO_5017982835" description="Transporter" evidence="1">
    <location>
        <begin position="23"/>
        <end position="270"/>
    </location>
</feature>
<feature type="signal peptide" evidence="1">
    <location>
        <begin position="1"/>
        <end position="22"/>
    </location>
</feature>
<gene>
    <name evidence="2" type="ORF">EG028_23050</name>
</gene>
<evidence type="ECO:0000313" key="3">
    <source>
        <dbReference type="Proteomes" id="UP000279089"/>
    </source>
</evidence>
<protein>
    <recommendedName>
        <fullName evidence="4">Transporter</fullName>
    </recommendedName>
</protein>
<name>A0A3N4MC38_9BACT</name>
<dbReference type="OrthoDB" id="9809066at2"/>
<evidence type="ECO:0000313" key="2">
    <source>
        <dbReference type="EMBL" id="RPD39017.1"/>
    </source>
</evidence>
<accession>A0A3N4MC38</accession>
<evidence type="ECO:0000256" key="1">
    <source>
        <dbReference type="SAM" id="SignalP"/>
    </source>
</evidence>
<keyword evidence="1" id="KW-0732">Signal</keyword>
<reference evidence="3" key="1">
    <citation type="submission" date="2018-11" db="EMBL/GenBank/DDBJ databases">
        <title>Chitinophaga lutea sp.nov., isolate from arsenic contaminated soil.</title>
        <authorList>
            <person name="Zong Y."/>
        </authorList>
    </citation>
    <scope>NUCLEOTIDE SEQUENCE [LARGE SCALE GENOMIC DNA]</scope>
    <source>
        <strain evidence="3">YLT18</strain>
    </source>
</reference>
<dbReference type="AlphaFoldDB" id="A0A3N4MC38"/>
<evidence type="ECO:0008006" key="4">
    <source>
        <dbReference type="Google" id="ProtNLM"/>
    </source>
</evidence>
<sequence length="270" mass="28929">MKKILLRTTVALLLSASAVIQAAAQEKPESSAQELADKLANPVASMISFPLQNNADWGIGPYNGSKYTLNIQPVIPFKLSKSVNLITRYILPVVDQYDVSGEGNHEFGLSDASVSAFFSPSKPSKLIWGVGPAFLVPTGTENFLSTRKWGAGPTLLALHQSKGLTAGFLANQIWSFAGDEDRGQVNQLFIQPFITHNWQSGAGFGVNAEITANWAGKETTAFINPVFSGLTKFGKQPVQLAVGPRIPVAGPSHSKANFGLRGVIIFVFAE</sequence>
<dbReference type="Proteomes" id="UP000279089">
    <property type="component" value="Unassembled WGS sequence"/>
</dbReference>
<proteinExistence type="predicted"/>